<dbReference type="AlphaFoldDB" id="A0A975TB64"/>
<dbReference type="KEGG" id="rsin:B6N60_04210"/>
<dbReference type="EMBL" id="CP021056">
    <property type="protein sequence ID" value="QXE25495.1"/>
    <property type="molecule type" value="Genomic_DNA"/>
</dbReference>
<evidence type="ECO:0000313" key="2">
    <source>
        <dbReference type="Proteomes" id="UP000683511"/>
    </source>
</evidence>
<dbReference type="Proteomes" id="UP000683511">
    <property type="component" value="Chromosome"/>
</dbReference>
<evidence type="ECO:0000313" key="1">
    <source>
        <dbReference type="EMBL" id="QXE25495.1"/>
    </source>
</evidence>
<accession>A0A975TB64</accession>
<protein>
    <submittedName>
        <fullName evidence="1">Uncharacterized protein</fullName>
    </submittedName>
</protein>
<organism evidence="1 2">
    <name type="scientific">Richelia sinica FACHB-800</name>
    <dbReference type="NCBI Taxonomy" id="1357546"/>
    <lineage>
        <taxon>Bacteria</taxon>
        <taxon>Bacillati</taxon>
        <taxon>Cyanobacteriota</taxon>
        <taxon>Cyanophyceae</taxon>
        <taxon>Nostocales</taxon>
        <taxon>Nostocaceae</taxon>
        <taxon>Richelia</taxon>
    </lineage>
</organism>
<gene>
    <name evidence="1" type="ORF">B6N60_04210</name>
</gene>
<sequence length="38" mass="4344">MRQIIIPVILTFVSTCLKKLTTIVLIPVFKYYAPYISG</sequence>
<reference evidence="1" key="1">
    <citation type="submission" date="2017-04" db="EMBL/GenBank/DDBJ databases">
        <title>Genome deletions in a multicellular cyanobacterial endosymbiont for morphological adaptation in marine diatoms.</title>
        <authorList>
            <person name="Wang Y."/>
            <person name="Gao H."/>
            <person name="Li R."/>
            <person name="Xu X."/>
        </authorList>
    </citation>
    <scope>NUCLEOTIDE SEQUENCE</scope>
    <source>
        <strain evidence="1">FACHB 800</strain>
    </source>
</reference>
<proteinExistence type="predicted"/>
<name>A0A975TB64_9NOST</name>
<keyword evidence="2" id="KW-1185">Reference proteome</keyword>